<dbReference type="EMBL" id="JARKNE010000001">
    <property type="protein sequence ID" value="KAK5847038.1"/>
    <property type="molecule type" value="Genomic_DNA"/>
</dbReference>
<comment type="caution">
    <text evidence="1">The sequence shown here is derived from an EMBL/GenBank/DDBJ whole genome shotgun (WGS) entry which is preliminary data.</text>
</comment>
<sequence length="68" mass="7981">MGVQVDIKVVIWKYRSVKGIKSNNIYEKVDGAGEPWRTSRTLSSISKHRPYFDCDEEDGSRLLRYEWS</sequence>
<proteinExistence type="predicted"/>
<protein>
    <submittedName>
        <fullName evidence="1">Uncharacterized protein</fullName>
    </submittedName>
</protein>
<name>A0ABR0R776_GOSAR</name>
<organism evidence="1 2">
    <name type="scientific">Gossypium arboreum</name>
    <name type="common">Tree cotton</name>
    <name type="synonym">Gossypium nanking</name>
    <dbReference type="NCBI Taxonomy" id="29729"/>
    <lineage>
        <taxon>Eukaryota</taxon>
        <taxon>Viridiplantae</taxon>
        <taxon>Streptophyta</taxon>
        <taxon>Embryophyta</taxon>
        <taxon>Tracheophyta</taxon>
        <taxon>Spermatophyta</taxon>
        <taxon>Magnoliopsida</taxon>
        <taxon>eudicotyledons</taxon>
        <taxon>Gunneridae</taxon>
        <taxon>Pentapetalae</taxon>
        <taxon>rosids</taxon>
        <taxon>malvids</taxon>
        <taxon>Malvales</taxon>
        <taxon>Malvaceae</taxon>
        <taxon>Malvoideae</taxon>
        <taxon>Gossypium</taxon>
    </lineage>
</organism>
<evidence type="ECO:0000313" key="1">
    <source>
        <dbReference type="EMBL" id="KAK5847038.1"/>
    </source>
</evidence>
<reference evidence="1 2" key="1">
    <citation type="submission" date="2023-03" db="EMBL/GenBank/DDBJ databases">
        <title>WGS of Gossypium arboreum.</title>
        <authorList>
            <person name="Yu D."/>
        </authorList>
    </citation>
    <scope>NUCLEOTIDE SEQUENCE [LARGE SCALE GENOMIC DNA]</scope>
    <source>
        <tissue evidence="1">Leaf</tissue>
    </source>
</reference>
<gene>
    <name evidence="1" type="ORF">PVK06_003340</name>
</gene>
<accession>A0ABR0R776</accession>
<dbReference type="Proteomes" id="UP001358586">
    <property type="component" value="Chromosome 1"/>
</dbReference>
<keyword evidence="2" id="KW-1185">Reference proteome</keyword>
<evidence type="ECO:0000313" key="2">
    <source>
        <dbReference type="Proteomes" id="UP001358586"/>
    </source>
</evidence>